<dbReference type="AlphaFoldDB" id="A0A9R1VVD3"/>
<comment type="similarity">
    <text evidence="1">Belongs to the FHY3/FAR1 family.</text>
</comment>
<reference evidence="2 3" key="1">
    <citation type="journal article" date="2017" name="Nat. Commun.">
        <title>Genome assembly with in vitro proximity ligation data and whole-genome triplication in lettuce.</title>
        <authorList>
            <person name="Reyes-Chin-Wo S."/>
            <person name="Wang Z."/>
            <person name="Yang X."/>
            <person name="Kozik A."/>
            <person name="Arikit S."/>
            <person name="Song C."/>
            <person name="Xia L."/>
            <person name="Froenicke L."/>
            <person name="Lavelle D.O."/>
            <person name="Truco M.J."/>
            <person name="Xia R."/>
            <person name="Zhu S."/>
            <person name="Xu C."/>
            <person name="Xu H."/>
            <person name="Xu X."/>
            <person name="Cox K."/>
            <person name="Korf I."/>
            <person name="Meyers B.C."/>
            <person name="Michelmore R.W."/>
        </authorList>
    </citation>
    <scope>NUCLEOTIDE SEQUENCE [LARGE SCALE GENOMIC DNA]</scope>
    <source>
        <strain evidence="3">cv. Salinas</strain>
        <tissue evidence="2">Seedlings</tissue>
    </source>
</reference>
<keyword evidence="1" id="KW-0862">Zinc</keyword>
<dbReference type="PANTHER" id="PTHR31669">
    <property type="entry name" value="PROTEIN FAR1-RELATED SEQUENCE 10-RELATED"/>
    <property type="match status" value="1"/>
</dbReference>
<proteinExistence type="inferred from homology"/>
<evidence type="ECO:0000313" key="3">
    <source>
        <dbReference type="Proteomes" id="UP000235145"/>
    </source>
</evidence>
<dbReference type="GO" id="GO:0008270">
    <property type="term" value="F:zinc ion binding"/>
    <property type="evidence" value="ECO:0007669"/>
    <property type="project" value="UniProtKB-UniRule"/>
</dbReference>
<keyword evidence="3" id="KW-1185">Reference proteome</keyword>
<comment type="function">
    <text evidence="1">Putative transcription activator involved in regulating light control of development.</text>
</comment>
<accession>A0A9R1VVD3</accession>
<keyword evidence="1" id="KW-0863">Zinc-finger</keyword>
<dbReference type="InterPro" id="IPR031052">
    <property type="entry name" value="FHY3/FAR1"/>
</dbReference>
<evidence type="ECO:0000256" key="1">
    <source>
        <dbReference type="RuleBase" id="RU367018"/>
    </source>
</evidence>
<comment type="subcellular location">
    <subcellularLocation>
        <location evidence="1">Nucleus</location>
    </subcellularLocation>
</comment>
<dbReference type="GO" id="GO:0006355">
    <property type="term" value="P:regulation of DNA-templated transcription"/>
    <property type="evidence" value="ECO:0007669"/>
    <property type="project" value="UniProtKB-UniRule"/>
</dbReference>
<dbReference type="PANTHER" id="PTHR31669:SF306">
    <property type="entry name" value="PROTEIN FAR1-RELATED SEQUENCE"/>
    <property type="match status" value="1"/>
</dbReference>
<dbReference type="Proteomes" id="UP000235145">
    <property type="component" value="Unassembled WGS sequence"/>
</dbReference>
<dbReference type="EMBL" id="NBSK02000004">
    <property type="protein sequence ID" value="KAJ0211632.1"/>
    <property type="molecule type" value="Genomic_DNA"/>
</dbReference>
<name>A0A9R1VVD3_LACSA</name>
<organism evidence="2 3">
    <name type="scientific">Lactuca sativa</name>
    <name type="common">Garden lettuce</name>
    <dbReference type="NCBI Taxonomy" id="4236"/>
    <lineage>
        <taxon>Eukaryota</taxon>
        <taxon>Viridiplantae</taxon>
        <taxon>Streptophyta</taxon>
        <taxon>Embryophyta</taxon>
        <taxon>Tracheophyta</taxon>
        <taxon>Spermatophyta</taxon>
        <taxon>Magnoliopsida</taxon>
        <taxon>eudicotyledons</taxon>
        <taxon>Gunneridae</taxon>
        <taxon>Pentapetalae</taxon>
        <taxon>asterids</taxon>
        <taxon>campanulids</taxon>
        <taxon>Asterales</taxon>
        <taxon>Asteraceae</taxon>
        <taxon>Cichorioideae</taxon>
        <taxon>Cichorieae</taxon>
        <taxon>Lactucinae</taxon>
        <taxon>Lactuca</taxon>
    </lineage>
</organism>
<comment type="caution">
    <text evidence="2">The sequence shown here is derived from an EMBL/GenBank/DDBJ whole genome shotgun (WGS) entry which is preliminary data.</text>
</comment>
<evidence type="ECO:0000313" key="2">
    <source>
        <dbReference type="EMBL" id="KAJ0211632.1"/>
    </source>
</evidence>
<dbReference type="GO" id="GO:0005634">
    <property type="term" value="C:nucleus"/>
    <property type="evidence" value="ECO:0007669"/>
    <property type="project" value="UniProtKB-SubCell"/>
</dbReference>
<keyword evidence="1" id="KW-0479">Metal-binding</keyword>
<sequence length="192" mass="23065">MMNYDITIQKQTNAQNELDHQTKKAVYKIISPQPTKKHVAKAFISFWYCQYKHVGTKNRWELYKLEQLNKNIEIQLLINDVKRTCEHFNRFGTLCRHAFNLLLKHGIKQIPEQYIKNCWGKDVISRHYHLGRHVYDTGDSEINRSINQAYYNFEACLDYVRKNKDKMDLFVKKTESMLKEYENDPTIELQKK</sequence>
<protein>
    <recommendedName>
        <fullName evidence="1">Protein FAR1-RELATED SEQUENCE</fullName>
    </recommendedName>
</protein>
<gene>
    <name evidence="2" type="ORF">LSAT_V11C400221770</name>
</gene>
<keyword evidence="1" id="KW-0539">Nucleus</keyword>